<keyword evidence="1" id="KW-0812">Transmembrane</keyword>
<keyword evidence="1" id="KW-0472">Membrane</keyword>
<reference evidence="2" key="1">
    <citation type="journal article" date="2020" name="Mol. Plant Microbe Interact.">
        <title>Genome Sequence of the Biocontrol Agent Coniothyrium minitans strain Conio (IMI 134523).</title>
        <authorList>
            <person name="Patel D."/>
            <person name="Shittu T.A."/>
            <person name="Baroncelli R."/>
            <person name="Muthumeenakshi S."/>
            <person name="Osborne T.H."/>
            <person name="Janganan T.K."/>
            <person name="Sreenivasaprasad S."/>
        </authorList>
    </citation>
    <scope>NUCLEOTIDE SEQUENCE</scope>
    <source>
        <strain evidence="2">Conio</strain>
    </source>
</reference>
<evidence type="ECO:0000256" key="1">
    <source>
        <dbReference type="SAM" id="Phobius"/>
    </source>
</evidence>
<feature type="transmembrane region" description="Helical" evidence="1">
    <location>
        <begin position="15"/>
        <end position="35"/>
    </location>
</feature>
<keyword evidence="1" id="KW-1133">Transmembrane helix</keyword>
<name>A0A9P6GN87_9PLEO</name>
<dbReference type="Proteomes" id="UP000756921">
    <property type="component" value="Unassembled WGS sequence"/>
</dbReference>
<protein>
    <submittedName>
        <fullName evidence="2">Uncharacterized protein</fullName>
    </submittedName>
</protein>
<organism evidence="2 3">
    <name type="scientific">Paraphaeosphaeria minitans</name>
    <dbReference type="NCBI Taxonomy" id="565426"/>
    <lineage>
        <taxon>Eukaryota</taxon>
        <taxon>Fungi</taxon>
        <taxon>Dikarya</taxon>
        <taxon>Ascomycota</taxon>
        <taxon>Pezizomycotina</taxon>
        <taxon>Dothideomycetes</taxon>
        <taxon>Pleosporomycetidae</taxon>
        <taxon>Pleosporales</taxon>
        <taxon>Massarineae</taxon>
        <taxon>Didymosphaeriaceae</taxon>
        <taxon>Paraphaeosphaeria</taxon>
    </lineage>
</organism>
<evidence type="ECO:0000313" key="3">
    <source>
        <dbReference type="Proteomes" id="UP000756921"/>
    </source>
</evidence>
<comment type="caution">
    <text evidence="2">The sequence shown here is derived from an EMBL/GenBank/DDBJ whole genome shotgun (WGS) entry which is preliminary data.</text>
</comment>
<dbReference type="AlphaFoldDB" id="A0A9P6GN87"/>
<keyword evidence="3" id="KW-1185">Reference proteome</keyword>
<dbReference type="OrthoDB" id="10322688at2759"/>
<evidence type="ECO:0000313" key="2">
    <source>
        <dbReference type="EMBL" id="KAF9738376.1"/>
    </source>
</evidence>
<dbReference type="EMBL" id="WJXW01000003">
    <property type="protein sequence ID" value="KAF9738376.1"/>
    <property type="molecule type" value="Genomic_DNA"/>
</dbReference>
<proteinExistence type="predicted"/>
<accession>A0A9P6GN87</accession>
<sequence>MCAFTTAMAMWRLPIMRVCGEFLYLGFGLAVRVSARSRWMDVKGRVRCDIILLLASIFT</sequence>
<gene>
    <name evidence="2" type="ORF">PMIN01_03659</name>
</gene>